<feature type="signal peptide" evidence="1">
    <location>
        <begin position="1"/>
        <end position="22"/>
    </location>
</feature>
<name>A0ABU1AT38_9BACT</name>
<protein>
    <submittedName>
        <fullName evidence="3">PEP-CTERM sorting domain-containing protein</fullName>
    </submittedName>
</protein>
<sequence length="285" mass="29697">MDYFKIAPSLLLGSFVVSSLSAQTVAYYDFEGGSFSSTGGSAGDLTSVGTNSSINTPFSNISFGGEDANSNAKVLYADNSSNAFSADAFTIEVLFQYQGQSDVLASTFDSVNSTSSGTGIGWLFGTRGAENGLWFAYSSNGSDSQRVDIYSDNVSNNTLNMTNGNYYYAALAVDLSDTSASGINFFLQDITTDGNSLLSVGATHAANRSSIYDTGTEFTIGDIANVTVLGGSASGVNYTGPIDAVRYSNAQLGVSDLLVNVPEPSSFALIAGALGLASVMLRRRR</sequence>
<dbReference type="Pfam" id="PF07589">
    <property type="entry name" value="PEP-CTERM"/>
    <property type="match status" value="1"/>
</dbReference>
<gene>
    <name evidence="3" type="ORF">QEH52_07340</name>
</gene>
<reference evidence="3 4" key="1">
    <citation type="submission" date="2023-04" db="EMBL/GenBank/DDBJ databases">
        <title>A novel bacteria isolated from coastal sediment.</title>
        <authorList>
            <person name="Liu X.-J."/>
            <person name="Du Z.-J."/>
        </authorList>
    </citation>
    <scope>NUCLEOTIDE SEQUENCE [LARGE SCALE GENOMIC DNA]</scope>
    <source>
        <strain evidence="3 4">SDUM461003</strain>
    </source>
</reference>
<dbReference type="RefSeq" id="WP_308949450.1">
    <property type="nucleotide sequence ID" value="NZ_JARXHW010000012.1"/>
</dbReference>
<evidence type="ECO:0000259" key="2">
    <source>
        <dbReference type="Pfam" id="PF07589"/>
    </source>
</evidence>
<comment type="caution">
    <text evidence="3">The sequence shown here is derived from an EMBL/GenBank/DDBJ whole genome shotgun (WGS) entry which is preliminary data.</text>
</comment>
<dbReference type="Proteomes" id="UP001225316">
    <property type="component" value="Unassembled WGS sequence"/>
</dbReference>
<feature type="chain" id="PRO_5045212506" evidence="1">
    <location>
        <begin position="23"/>
        <end position="285"/>
    </location>
</feature>
<proteinExistence type="predicted"/>
<keyword evidence="4" id="KW-1185">Reference proteome</keyword>
<keyword evidence="1" id="KW-0732">Signal</keyword>
<accession>A0ABU1AT38</accession>
<evidence type="ECO:0000313" key="3">
    <source>
        <dbReference type="EMBL" id="MDQ8207316.1"/>
    </source>
</evidence>
<organism evidence="3 4">
    <name type="scientific">Thalassobacterium maritimum</name>
    <dbReference type="NCBI Taxonomy" id="3041265"/>
    <lineage>
        <taxon>Bacteria</taxon>
        <taxon>Pseudomonadati</taxon>
        <taxon>Verrucomicrobiota</taxon>
        <taxon>Opitutia</taxon>
        <taxon>Puniceicoccales</taxon>
        <taxon>Coraliomargaritaceae</taxon>
        <taxon>Thalassobacterium</taxon>
    </lineage>
</organism>
<evidence type="ECO:0000256" key="1">
    <source>
        <dbReference type="SAM" id="SignalP"/>
    </source>
</evidence>
<dbReference type="EMBL" id="JARXHW010000012">
    <property type="protein sequence ID" value="MDQ8207316.1"/>
    <property type="molecule type" value="Genomic_DNA"/>
</dbReference>
<dbReference type="NCBIfam" id="TIGR02595">
    <property type="entry name" value="PEP_CTERM"/>
    <property type="match status" value="1"/>
</dbReference>
<feature type="domain" description="Ice-binding protein C-terminal" evidence="2">
    <location>
        <begin position="261"/>
        <end position="284"/>
    </location>
</feature>
<dbReference type="InterPro" id="IPR013424">
    <property type="entry name" value="Ice-binding_C"/>
</dbReference>
<evidence type="ECO:0000313" key="4">
    <source>
        <dbReference type="Proteomes" id="UP001225316"/>
    </source>
</evidence>